<organism evidence="1 2">
    <name type="scientific">Halosquirtibacter laminarini</name>
    <dbReference type="NCBI Taxonomy" id="3374600"/>
    <lineage>
        <taxon>Bacteria</taxon>
        <taxon>Pseudomonadati</taxon>
        <taxon>Bacteroidota</taxon>
        <taxon>Bacteroidia</taxon>
        <taxon>Marinilabiliales</taxon>
        <taxon>Prolixibacteraceae</taxon>
        <taxon>Halosquirtibacter</taxon>
    </lineage>
</organism>
<accession>A0AC61NJL8</accession>
<keyword evidence="2" id="KW-1185">Reference proteome</keyword>
<dbReference type="Proteomes" id="UP000826212">
    <property type="component" value="Chromosome"/>
</dbReference>
<sequence length="304" mass="36053">MKKGSEHILQERQHKYEFIATFNNEFTVEDMCRVMQVSRSGFYDWLSREEAPRSIAIKEDTIRIREIYEQSKYRYGSHKITAELRVQGVVTSRNRVARIMKKESIKSIVNKKYKVQTTDSNHSNIISDNHLDRKFSPDEPSKVWVSDITYVPTDQGWLYLTTVIDLFDRKVIGWSLSDNMTTECTIIKAWRMAKINRDNKPGMIFHSDRGVQYTAKVFRDELVKDRIKQSMSRKGNCWDNAVAESFFKIIKSEMIDHKHYHSHFQAKIDIIEFIEIWYNRQRRHATLGYLTPLEFGKQKYFNVA</sequence>
<proteinExistence type="predicted"/>
<evidence type="ECO:0000313" key="2">
    <source>
        <dbReference type="Proteomes" id="UP000826212"/>
    </source>
</evidence>
<gene>
    <name evidence="1" type="ORF">K4L44_03760</name>
</gene>
<protein>
    <submittedName>
        <fullName evidence="1">IS3 family transposase</fullName>
    </submittedName>
</protein>
<name>A0AC61NJL8_9BACT</name>
<dbReference type="EMBL" id="CP081303">
    <property type="protein sequence ID" value="QZE15948.1"/>
    <property type="molecule type" value="Genomic_DNA"/>
</dbReference>
<reference evidence="1" key="1">
    <citation type="submission" date="2021-08" db="EMBL/GenBank/DDBJ databases">
        <title>Novel anaerobic bacterium isolated from sea squirt in East Sea, Republic of Korea.</title>
        <authorList>
            <person name="Nguyen T.H."/>
            <person name="Li Z."/>
            <person name="Lee Y.-J."/>
            <person name="Ko J."/>
            <person name="Kim S.-G."/>
        </authorList>
    </citation>
    <scope>NUCLEOTIDE SEQUENCE</scope>
    <source>
        <strain evidence="1">KCTC 25031</strain>
    </source>
</reference>
<evidence type="ECO:0000313" key="1">
    <source>
        <dbReference type="EMBL" id="QZE15948.1"/>
    </source>
</evidence>